<feature type="compositionally biased region" description="Low complexity" evidence="1">
    <location>
        <begin position="99"/>
        <end position="113"/>
    </location>
</feature>
<feature type="region of interest" description="Disordered" evidence="1">
    <location>
        <begin position="521"/>
        <end position="544"/>
    </location>
</feature>
<keyword evidence="2" id="KW-0812">Transmembrane</keyword>
<evidence type="ECO:0000256" key="2">
    <source>
        <dbReference type="SAM" id="Phobius"/>
    </source>
</evidence>
<name>A0A919FTK6_9ACTN</name>
<feature type="region of interest" description="Disordered" evidence="1">
    <location>
        <begin position="388"/>
        <end position="421"/>
    </location>
</feature>
<dbReference type="AlphaFoldDB" id="A0A919FTK6"/>
<feature type="compositionally biased region" description="Low complexity" evidence="1">
    <location>
        <begin position="388"/>
        <end position="399"/>
    </location>
</feature>
<keyword evidence="2" id="KW-0472">Membrane</keyword>
<feature type="region of interest" description="Disordered" evidence="1">
    <location>
        <begin position="97"/>
        <end position="241"/>
    </location>
</feature>
<feature type="transmembrane region" description="Helical" evidence="2">
    <location>
        <begin position="326"/>
        <end position="345"/>
    </location>
</feature>
<feature type="compositionally biased region" description="Basic and acidic residues" evidence="1">
    <location>
        <begin position="214"/>
        <end position="241"/>
    </location>
</feature>
<organism evidence="3 4">
    <name type="scientific">Kitasatospora indigofera</name>
    <dbReference type="NCBI Taxonomy" id="67307"/>
    <lineage>
        <taxon>Bacteria</taxon>
        <taxon>Bacillati</taxon>
        <taxon>Actinomycetota</taxon>
        <taxon>Actinomycetes</taxon>
        <taxon>Kitasatosporales</taxon>
        <taxon>Streptomycetaceae</taxon>
        <taxon>Kitasatospora</taxon>
    </lineage>
</organism>
<feature type="region of interest" description="Disordered" evidence="1">
    <location>
        <begin position="1"/>
        <end position="46"/>
    </location>
</feature>
<proteinExistence type="predicted"/>
<accession>A0A919FTK6</accession>
<reference evidence="3" key="1">
    <citation type="journal article" date="2014" name="Int. J. Syst. Evol. Microbiol.">
        <title>Complete genome sequence of Corynebacterium casei LMG S-19264T (=DSM 44701T), isolated from a smear-ripened cheese.</title>
        <authorList>
            <consortium name="US DOE Joint Genome Institute (JGI-PGF)"/>
            <person name="Walter F."/>
            <person name="Albersmeier A."/>
            <person name="Kalinowski J."/>
            <person name="Ruckert C."/>
        </authorList>
    </citation>
    <scope>NUCLEOTIDE SEQUENCE</scope>
    <source>
        <strain evidence="3">JCM 4646</strain>
    </source>
</reference>
<dbReference type="Proteomes" id="UP000617734">
    <property type="component" value="Unassembled WGS sequence"/>
</dbReference>
<keyword evidence="2" id="KW-1133">Transmembrane helix</keyword>
<evidence type="ECO:0000313" key="4">
    <source>
        <dbReference type="Proteomes" id="UP000617734"/>
    </source>
</evidence>
<evidence type="ECO:0000313" key="3">
    <source>
        <dbReference type="EMBL" id="GHH72113.1"/>
    </source>
</evidence>
<comment type="caution">
    <text evidence="3">The sequence shown here is derived from an EMBL/GenBank/DDBJ whole genome shotgun (WGS) entry which is preliminary data.</text>
</comment>
<feature type="compositionally biased region" description="Pro residues" evidence="1">
    <location>
        <begin position="10"/>
        <end position="28"/>
    </location>
</feature>
<dbReference type="EMBL" id="BNBO01000017">
    <property type="protein sequence ID" value="GHH72113.1"/>
    <property type="molecule type" value="Genomic_DNA"/>
</dbReference>
<gene>
    <name evidence="3" type="ORF">GCM10018781_34440</name>
</gene>
<feature type="region of interest" description="Disordered" evidence="1">
    <location>
        <begin position="266"/>
        <end position="310"/>
    </location>
</feature>
<keyword evidence="4" id="KW-1185">Reference proteome</keyword>
<reference evidence="3" key="2">
    <citation type="submission" date="2020-09" db="EMBL/GenBank/DDBJ databases">
        <authorList>
            <person name="Sun Q."/>
            <person name="Ohkuma M."/>
        </authorList>
    </citation>
    <scope>NUCLEOTIDE SEQUENCE</scope>
    <source>
        <strain evidence="3">JCM 4646</strain>
    </source>
</reference>
<feature type="compositionally biased region" description="Basic and acidic residues" evidence="1">
    <location>
        <begin position="273"/>
        <end position="303"/>
    </location>
</feature>
<sequence>MSQTFAEPPATAPAPAPNPSPGPAPSPVPVSGGAKNASPASQVRGGLPAVPLTVTTVNTMVGLASAAALTTGPLTALAAAIGTAATSAIATRTARKAATRLAQRGNHTTARGAGQRGGGHLSLVKPTRTAGGGSAGGVPRQNRSGAVPGGSARPAGHRPSPVLARPGVDPAKPNRPGTDRAKTNRPGADRIGATTGLSSPRRLAEKAGGVRALRKAERAAAPSRAERRERQTTARRQVADARRAVKAAERAARLDGRGRVGKVLAKPGQAARRSLDKARDKGRAGAEKRLESKVRDARSEARKAPARRHARRQLAKSAARHHGRRLLAAALALPVGLLGMVLTPIGRKLGLSWLMYPGRRLYRHLSGRSADARTVRDTEIREQLADAEAAADQPADTAAPVGEAVPRAPKNHHANTNLDALGGDVTNPADAGFNFSEVASEMYGAAMNYDPDGMMHVLTAIESMPEGLTSIANTFRVLAERSDDEFPLEKVVGESLNEVYTLLMQAVSAAEEVGKAFRNAHEGDIARHDDPRTGEEKWDIGNNQ</sequence>
<evidence type="ECO:0000256" key="1">
    <source>
        <dbReference type="SAM" id="MobiDB-lite"/>
    </source>
</evidence>
<protein>
    <submittedName>
        <fullName evidence="3">Uncharacterized protein</fullName>
    </submittedName>
</protein>